<feature type="transmembrane region" description="Helical" evidence="1">
    <location>
        <begin position="129"/>
        <end position="151"/>
    </location>
</feature>
<dbReference type="Proteomes" id="UP001597347">
    <property type="component" value="Unassembled WGS sequence"/>
</dbReference>
<feature type="transmembrane region" description="Helical" evidence="1">
    <location>
        <begin position="185"/>
        <end position="208"/>
    </location>
</feature>
<dbReference type="SUPFAM" id="SSF48317">
    <property type="entry name" value="Acid phosphatase/Vanadium-dependent haloperoxidase"/>
    <property type="match status" value="1"/>
</dbReference>
<feature type="transmembrane region" description="Helical" evidence="1">
    <location>
        <begin position="158"/>
        <end position="179"/>
    </location>
</feature>
<feature type="domain" description="Phosphatidic acid phosphatase type 2/haloperoxidase" evidence="2">
    <location>
        <begin position="85"/>
        <end position="200"/>
    </location>
</feature>
<evidence type="ECO:0000259" key="2">
    <source>
        <dbReference type="SMART" id="SM00014"/>
    </source>
</evidence>
<keyword evidence="4" id="KW-1185">Reference proteome</keyword>
<evidence type="ECO:0000256" key="1">
    <source>
        <dbReference type="SAM" id="Phobius"/>
    </source>
</evidence>
<dbReference type="InterPro" id="IPR036938">
    <property type="entry name" value="PAP2/HPO_sf"/>
</dbReference>
<evidence type="ECO:0000313" key="3">
    <source>
        <dbReference type="EMBL" id="MFD1720429.1"/>
    </source>
</evidence>
<proteinExistence type="predicted"/>
<sequence length="232" mass="24511">MDVQPGIGRRAAIALPVVVIVAVSGFVLKAAGGFEMPLSIALNRHHHGVLGALGDLLYHVVGPVGAIIGTAVITAVLLLVTRRWTTAATFAVTIAGSWLSVAVVKLLVHRPRPDAAQLPLPYHPVQVDASYPSGHMAFVTAVVMTTLLMMPPGAWRRLVAVLGAILVGAVALLLTVDAVHYPTDVIASIVWVVAVAPLVHAIWVRAVLPRVGARRDRAEAHAIGRRFGTQEH</sequence>
<organism evidence="3 4">
    <name type="scientific">Amnibacterium endophyticum</name>
    <dbReference type="NCBI Taxonomy" id="2109337"/>
    <lineage>
        <taxon>Bacteria</taxon>
        <taxon>Bacillati</taxon>
        <taxon>Actinomycetota</taxon>
        <taxon>Actinomycetes</taxon>
        <taxon>Micrococcales</taxon>
        <taxon>Microbacteriaceae</taxon>
        <taxon>Amnibacterium</taxon>
    </lineage>
</organism>
<dbReference type="EMBL" id="JBHUEA010000003">
    <property type="protein sequence ID" value="MFD1720429.1"/>
    <property type="molecule type" value="Genomic_DNA"/>
</dbReference>
<dbReference type="Gene3D" id="1.20.144.10">
    <property type="entry name" value="Phosphatidic acid phosphatase type 2/haloperoxidase"/>
    <property type="match status" value="2"/>
</dbReference>
<feature type="transmembrane region" description="Helical" evidence="1">
    <location>
        <begin position="87"/>
        <end position="109"/>
    </location>
</feature>
<dbReference type="InterPro" id="IPR000326">
    <property type="entry name" value="PAP2/HPO"/>
</dbReference>
<keyword evidence="1" id="KW-1133">Transmembrane helix</keyword>
<name>A0ABW4LBX9_9MICO</name>
<reference evidence="4" key="1">
    <citation type="journal article" date="2019" name="Int. J. Syst. Evol. Microbiol.">
        <title>The Global Catalogue of Microorganisms (GCM) 10K type strain sequencing project: providing services to taxonomists for standard genome sequencing and annotation.</title>
        <authorList>
            <consortium name="The Broad Institute Genomics Platform"/>
            <consortium name="The Broad Institute Genome Sequencing Center for Infectious Disease"/>
            <person name="Wu L."/>
            <person name="Ma J."/>
        </authorList>
    </citation>
    <scope>NUCLEOTIDE SEQUENCE [LARGE SCALE GENOMIC DNA]</scope>
    <source>
        <strain evidence="4">CGMCC 1.12471</strain>
    </source>
</reference>
<evidence type="ECO:0000313" key="4">
    <source>
        <dbReference type="Proteomes" id="UP001597347"/>
    </source>
</evidence>
<keyword evidence="1" id="KW-0472">Membrane</keyword>
<protein>
    <submittedName>
        <fullName evidence="3">Phosphatase PAP2 family protein</fullName>
    </submittedName>
</protein>
<accession>A0ABW4LBX9</accession>
<gene>
    <name evidence="3" type="ORF">ACFSBI_02610</name>
</gene>
<feature type="transmembrane region" description="Helical" evidence="1">
    <location>
        <begin position="12"/>
        <end position="36"/>
    </location>
</feature>
<comment type="caution">
    <text evidence="3">The sequence shown here is derived from an EMBL/GenBank/DDBJ whole genome shotgun (WGS) entry which is preliminary data.</text>
</comment>
<dbReference type="SMART" id="SM00014">
    <property type="entry name" value="acidPPc"/>
    <property type="match status" value="1"/>
</dbReference>
<dbReference type="Pfam" id="PF01569">
    <property type="entry name" value="PAP2"/>
    <property type="match status" value="1"/>
</dbReference>
<dbReference type="RefSeq" id="WP_377931746.1">
    <property type="nucleotide sequence ID" value="NZ_JBHUEA010000003.1"/>
</dbReference>
<keyword evidence="1" id="KW-0812">Transmembrane</keyword>
<feature type="transmembrane region" description="Helical" evidence="1">
    <location>
        <begin position="56"/>
        <end position="80"/>
    </location>
</feature>